<reference evidence="3 4" key="1">
    <citation type="submission" date="2015-11" db="EMBL/GenBank/DDBJ databases">
        <title>Genomic analysis of 38 Legionella species identifies large and diverse effector repertoires.</title>
        <authorList>
            <person name="Burstein D."/>
            <person name="Amaro F."/>
            <person name="Zusman T."/>
            <person name="Lifshitz Z."/>
            <person name="Cohen O."/>
            <person name="Gilbert J.A."/>
            <person name="Pupko T."/>
            <person name="Shuman H.A."/>
            <person name="Segal G."/>
        </authorList>
    </citation>
    <scope>NUCLEOTIDE SEQUENCE [LARGE SCALE GENOMIC DNA]</scope>
    <source>
        <strain evidence="3 4">Oak Ridge-10</strain>
    </source>
</reference>
<dbReference type="GO" id="GO:0005829">
    <property type="term" value="C:cytosol"/>
    <property type="evidence" value="ECO:0007669"/>
    <property type="project" value="TreeGrafter"/>
</dbReference>
<dbReference type="InterPro" id="IPR006680">
    <property type="entry name" value="Amidohydro-rel"/>
</dbReference>
<organism evidence="3 4">
    <name type="scientific">Legionella oakridgensis</name>
    <dbReference type="NCBI Taxonomy" id="29423"/>
    <lineage>
        <taxon>Bacteria</taxon>
        <taxon>Pseudomonadati</taxon>
        <taxon>Pseudomonadota</taxon>
        <taxon>Gammaproteobacteria</taxon>
        <taxon>Legionellales</taxon>
        <taxon>Legionellaceae</taxon>
        <taxon>Legionella</taxon>
    </lineage>
</organism>
<proteinExistence type="predicted"/>
<dbReference type="PANTHER" id="PTHR21240">
    <property type="entry name" value="2-AMINO-3-CARBOXYLMUCONATE-6-SEMIALDEHYDE DECARBOXYLASE"/>
    <property type="match status" value="1"/>
</dbReference>
<comment type="caution">
    <text evidence="3">The sequence shown here is derived from an EMBL/GenBank/DDBJ whole genome shotgun (WGS) entry which is preliminary data.</text>
</comment>
<protein>
    <submittedName>
        <fullName evidence="3">5-carboxyvanillate decarboxylase</fullName>
    </submittedName>
</protein>
<dbReference type="GO" id="GO:0019748">
    <property type="term" value="P:secondary metabolic process"/>
    <property type="evidence" value="ECO:0007669"/>
    <property type="project" value="TreeGrafter"/>
</dbReference>
<evidence type="ECO:0000313" key="3">
    <source>
        <dbReference type="EMBL" id="KTD37193.1"/>
    </source>
</evidence>
<dbReference type="AlphaFoldDB" id="A0A0W0WXZ0"/>
<evidence type="ECO:0000313" key="4">
    <source>
        <dbReference type="Proteomes" id="UP000054858"/>
    </source>
</evidence>
<name>A0A0W0WXZ0_9GAMM</name>
<dbReference type="Proteomes" id="UP000054858">
    <property type="component" value="Unassembled WGS sequence"/>
</dbReference>
<dbReference type="InterPro" id="IPR032466">
    <property type="entry name" value="Metal_Hydrolase"/>
</dbReference>
<sequence>MTAIDLEAHFYTKAIFEYLRKQDTFPRLVKEKEPDSYNLWFTKQIALFQSTAFINQLCDLGESRINAMDKAGIDIQVLSFSSPGIDEFDADHKFSGSAAIELNDLLYETIKQHPTRFLGFATISPYDVSQGVRELERAITKLKFVGWLAHSNFGENNYFDDKKYWPLLEAAESLNIPIYLHPTTPLTKEFGQYGFALAGPPLGFQTDVALCALRMIYAGVFDAFPKLKIILGHMGEMLPFLMPDRIDWAYSNPQISKLPGFIKQRPDIKRIPSQVILENFYVTTSGRFSKELLDYTLKIMGEHRVMLATDYPYENANQSMDFLKTSGLSDSLYQKICSKNAEKLGIKLPSQSSAYS</sequence>
<dbReference type="PATRIC" id="fig|29423.5.peg.2445"/>
<gene>
    <name evidence="3" type="ORF">Loak_2329</name>
</gene>
<dbReference type="EMBL" id="LNYP01000031">
    <property type="protein sequence ID" value="KTD37193.1"/>
    <property type="molecule type" value="Genomic_DNA"/>
</dbReference>
<dbReference type="RefSeq" id="WP_035894046.1">
    <property type="nucleotide sequence ID" value="NZ_LCUA01000029.1"/>
</dbReference>
<dbReference type="Pfam" id="PF04909">
    <property type="entry name" value="Amidohydro_2"/>
    <property type="match status" value="1"/>
</dbReference>
<dbReference type="GO" id="GO:0016787">
    <property type="term" value="F:hydrolase activity"/>
    <property type="evidence" value="ECO:0007669"/>
    <property type="project" value="InterPro"/>
</dbReference>
<accession>A0A0W0WXZ0</accession>
<dbReference type="Gene3D" id="3.20.20.140">
    <property type="entry name" value="Metal-dependent hydrolases"/>
    <property type="match status" value="1"/>
</dbReference>
<keyword evidence="1" id="KW-0456">Lyase</keyword>
<evidence type="ECO:0000259" key="2">
    <source>
        <dbReference type="Pfam" id="PF04909"/>
    </source>
</evidence>
<dbReference type="SUPFAM" id="SSF51556">
    <property type="entry name" value="Metallo-dependent hydrolases"/>
    <property type="match status" value="1"/>
</dbReference>
<dbReference type="GO" id="GO:0016831">
    <property type="term" value="F:carboxy-lyase activity"/>
    <property type="evidence" value="ECO:0007669"/>
    <property type="project" value="InterPro"/>
</dbReference>
<dbReference type="PANTHER" id="PTHR21240:SF30">
    <property type="entry name" value="AMIDOHYDROLASE-RELATED DOMAIN-CONTAINING PROTEIN-RELATED"/>
    <property type="match status" value="1"/>
</dbReference>
<feature type="domain" description="Amidohydrolase-related" evidence="2">
    <location>
        <begin position="62"/>
        <end position="344"/>
    </location>
</feature>
<evidence type="ECO:0000256" key="1">
    <source>
        <dbReference type="ARBA" id="ARBA00023239"/>
    </source>
</evidence>
<dbReference type="InterPro" id="IPR032465">
    <property type="entry name" value="ACMSD"/>
</dbReference>